<organism evidence="1 2">
    <name type="scientific">Cichorium intybus</name>
    <name type="common">Chicory</name>
    <dbReference type="NCBI Taxonomy" id="13427"/>
    <lineage>
        <taxon>Eukaryota</taxon>
        <taxon>Viridiplantae</taxon>
        <taxon>Streptophyta</taxon>
        <taxon>Embryophyta</taxon>
        <taxon>Tracheophyta</taxon>
        <taxon>Spermatophyta</taxon>
        <taxon>Magnoliopsida</taxon>
        <taxon>eudicotyledons</taxon>
        <taxon>Gunneridae</taxon>
        <taxon>Pentapetalae</taxon>
        <taxon>asterids</taxon>
        <taxon>campanulids</taxon>
        <taxon>Asterales</taxon>
        <taxon>Asteraceae</taxon>
        <taxon>Cichorioideae</taxon>
        <taxon>Cichorieae</taxon>
        <taxon>Cichoriinae</taxon>
        <taxon>Cichorium</taxon>
    </lineage>
</organism>
<sequence>MASTAQRKGSRRDPSWKYGVEIEVPDQKKGYKYLKCNFCNKIITGGVKRMKEHLACTHKDVAPCAKVPIEVKDEIKQYLKNFASTKIALQQNFKERVDYVTCSVSSNGSCENSMEDTNSSHSGSSRGIREPMDRFMKSKEDDEYERMMAGENMTPMSAKEHRNKVCLDIGRFFFENGIPFNCATSPPFINMLRSIGNYGCELKAPTMHEMKTWILKEEGLFGYKASLISYMTRSPVIWWDHFGDEVPELKRFATKILGLTCSASVCERDWNTLNQVHTKKRNNLSNDEMNKKMYIMYNEKLKQKFLKKSSLKEEDDPLLVENVSSDDEWIANPYDDEGESVTSRKRKNVKVELVDEDDDVAMACV</sequence>
<evidence type="ECO:0000313" key="2">
    <source>
        <dbReference type="Proteomes" id="UP001055811"/>
    </source>
</evidence>
<dbReference type="Proteomes" id="UP001055811">
    <property type="component" value="Linkage Group LG03"/>
</dbReference>
<comment type="caution">
    <text evidence="1">The sequence shown here is derived from an EMBL/GenBank/DDBJ whole genome shotgun (WGS) entry which is preliminary data.</text>
</comment>
<reference evidence="2" key="1">
    <citation type="journal article" date="2022" name="Mol. Ecol. Resour.">
        <title>The genomes of chicory, endive, great burdock and yacon provide insights into Asteraceae palaeo-polyploidization history and plant inulin production.</title>
        <authorList>
            <person name="Fan W."/>
            <person name="Wang S."/>
            <person name="Wang H."/>
            <person name="Wang A."/>
            <person name="Jiang F."/>
            <person name="Liu H."/>
            <person name="Zhao H."/>
            <person name="Xu D."/>
            <person name="Zhang Y."/>
        </authorList>
    </citation>
    <scope>NUCLEOTIDE SEQUENCE [LARGE SCALE GENOMIC DNA]</scope>
    <source>
        <strain evidence="2">cv. Punajuju</strain>
    </source>
</reference>
<gene>
    <name evidence="1" type="ORF">L2E82_14008</name>
</gene>
<accession>A0ACB9EZF0</accession>
<dbReference type="EMBL" id="CM042011">
    <property type="protein sequence ID" value="KAI3764008.1"/>
    <property type="molecule type" value="Genomic_DNA"/>
</dbReference>
<name>A0ACB9EZF0_CICIN</name>
<keyword evidence="2" id="KW-1185">Reference proteome</keyword>
<evidence type="ECO:0000313" key="1">
    <source>
        <dbReference type="EMBL" id="KAI3764008.1"/>
    </source>
</evidence>
<reference evidence="1 2" key="2">
    <citation type="journal article" date="2022" name="Mol. Ecol. Resour.">
        <title>The genomes of chicory, endive, great burdock and yacon provide insights into Asteraceae paleo-polyploidization history and plant inulin production.</title>
        <authorList>
            <person name="Fan W."/>
            <person name="Wang S."/>
            <person name="Wang H."/>
            <person name="Wang A."/>
            <person name="Jiang F."/>
            <person name="Liu H."/>
            <person name="Zhao H."/>
            <person name="Xu D."/>
            <person name="Zhang Y."/>
        </authorList>
    </citation>
    <scope>NUCLEOTIDE SEQUENCE [LARGE SCALE GENOMIC DNA]</scope>
    <source>
        <strain evidence="2">cv. Punajuju</strain>
        <tissue evidence="1">Leaves</tissue>
    </source>
</reference>
<protein>
    <submittedName>
        <fullName evidence="1">Uncharacterized protein</fullName>
    </submittedName>
</protein>
<proteinExistence type="predicted"/>